<dbReference type="InterPro" id="IPR036390">
    <property type="entry name" value="WH_DNA-bd_sf"/>
</dbReference>
<protein>
    <submittedName>
        <fullName evidence="2">PadR family transcriptional regulator</fullName>
    </submittedName>
</protein>
<dbReference type="Pfam" id="PF03551">
    <property type="entry name" value="PadR"/>
    <property type="match status" value="1"/>
</dbReference>
<evidence type="ECO:0000259" key="1">
    <source>
        <dbReference type="Pfam" id="PF03551"/>
    </source>
</evidence>
<dbReference type="PANTHER" id="PTHR43252">
    <property type="entry name" value="TRANSCRIPTIONAL REGULATOR YQJI"/>
    <property type="match status" value="1"/>
</dbReference>
<proteinExistence type="predicted"/>
<sequence length="186" mass="21317">MTPLAVAALALVNERPMHPYEMYQLLLDRREDRMIKVRPGSLYHTVERLHAAKLLEVTGTTREGNRPERTTYAMTEAGREALTARIRELLSRPVREYPHFPVALDEAHNLPPEQAAADLTAYADALDEEIVEIAAVLDGVRERDLAEAYWIGGDYLLSTTTFQRDWIRTLITRIESKELTWQPPQH</sequence>
<accession>A0A5M4FFY8</accession>
<dbReference type="Gene3D" id="1.10.10.10">
    <property type="entry name" value="Winged helix-like DNA-binding domain superfamily/Winged helix DNA-binding domain"/>
    <property type="match status" value="1"/>
</dbReference>
<dbReference type="SUPFAM" id="SSF46785">
    <property type="entry name" value="Winged helix' DNA-binding domain"/>
    <property type="match status" value="1"/>
</dbReference>
<organism evidence="2 3">
    <name type="scientific">Aeromicrobium ginsengisoli</name>
    <dbReference type="NCBI Taxonomy" id="363867"/>
    <lineage>
        <taxon>Bacteria</taxon>
        <taxon>Bacillati</taxon>
        <taxon>Actinomycetota</taxon>
        <taxon>Actinomycetes</taxon>
        <taxon>Propionibacteriales</taxon>
        <taxon>Nocardioidaceae</taxon>
        <taxon>Aeromicrobium</taxon>
    </lineage>
</organism>
<dbReference type="AlphaFoldDB" id="A0A5M4FFY8"/>
<evidence type="ECO:0000313" key="2">
    <source>
        <dbReference type="EMBL" id="KAA1398297.1"/>
    </source>
</evidence>
<reference evidence="2" key="1">
    <citation type="submission" date="2019-09" db="EMBL/GenBank/DDBJ databases">
        <authorList>
            <person name="Li J."/>
        </authorList>
    </citation>
    <scope>NUCLEOTIDE SEQUENCE [LARGE SCALE GENOMIC DNA]</scope>
    <source>
        <strain evidence="2">JCM 14732</strain>
    </source>
</reference>
<dbReference type="InterPro" id="IPR036388">
    <property type="entry name" value="WH-like_DNA-bd_sf"/>
</dbReference>
<dbReference type="InterPro" id="IPR005149">
    <property type="entry name" value="Tscrpt_reg_PadR_N"/>
</dbReference>
<keyword evidence="3" id="KW-1185">Reference proteome</keyword>
<dbReference type="PANTHER" id="PTHR43252:SF7">
    <property type="entry name" value="TRANSCRIPTIONAL REGULATOR YQJI"/>
    <property type="match status" value="1"/>
</dbReference>
<evidence type="ECO:0000313" key="3">
    <source>
        <dbReference type="Proteomes" id="UP000380867"/>
    </source>
</evidence>
<dbReference type="OrthoDB" id="3186544at2"/>
<name>A0A5M4FFY8_9ACTN</name>
<dbReference type="EMBL" id="SDPQ02000002">
    <property type="protein sequence ID" value="KAA1398297.1"/>
    <property type="molecule type" value="Genomic_DNA"/>
</dbReference>
<comment type="caution">
    <text evidence="2">The sequence shown here is derived from an EMBL/GenBank/DDBJ whole genome shotgun (WGS) entry which is preliminary data.</text>
</comment>
<feature type="domain" description="Transcription regulator PadR N-terminal" evidence="1">
    <location>
        <begin position="9"/>
        <end position="83"/>
    </location>
</feature>
<gene>
    <name evidence="2" type="ORF">ESP70_008805</name>
</gene>
<dbReference type="Proteomes" id="UP000380867">
    <property type="component" value="Unassembled WGS sequence"/>
</dbReference>